<evidence type="ECO:0000256" key="3">
    <source>
        <dbReference type="ARBA" id="ARBA00022989"/>
    </source>
</evidence>
<evidence type="ECO:0000313" key="8">
    <source>
        <dbReference type="Proteomes" id="UP000198853"/>
    </source>
</evidence>
<reference evidence="7 8" key="1">
    <citation type="submission" date="2016-10" db="EMBL/GenBank/DDBJ databases">
        <authorList>
            <person name="de Groot N.N."/>
        </authorList>
    </citation>
    <scope>NUCLEOTIDE SEQUENCE [LARGE SCALE GENOMIC DNA]</scope>
    <source>
        <strain evidence="7 8">DSM 21771</strain>
    </source>
</reference>
<feature type="transmembrane region" description="Helical" evidence="5">
    <location>
        <begin position="36"/>
        <end position="61"/>
    </location>
</feature>
<dbReference type="OrthoDB" id="9794225at2"/>
<feature type="transmembrane region" description="Helical" evidence="5">
    <location>
        <begin position="128"/>
        <end position="149"/>
    </location>
</feature>
<dbReference type="GO" id="GO:0008273">
    <property type="term" value="F:calcium, potassium:sodium antiporter activity"/>
    <property type="evidence" value="ECO:0007669"/>
    <property type="project" value="TreeGrafter"/>
</dbReference>
<dbReference type="GO" id="GO:0006874">
    <property type="term" value="P:intracellular calcium ion homeostasis"/>
    <property type="evidence" value="ECO:0007669"/>
    <property type="project" value="TreeGrafter"/>
</dbReference>
<proteinExistence type="predicted"/>
<accession>A0A1G8LG13</accession>
<dbReference type="Pfam" id="PF01699">
    <property type="entry name" value="Na_Ca_ex"/>
    <property type="match status" value="2"/>
</dbReference>
<comment type="subcellular location">
    <subcellularLocation>
        <location evidence="1">Membrane</location>
        <topology evidence="1">Multi-pass membrane protein</topology>
    </subcellularLocation>
</comment>
<feature type="transmembrane region" description="Helical" evidence="5">
    <location>
        <begin position="272"/>
        <end position="291"/>
    </location>
</feature>
<feature type="transmembrane region" description="Helical" evidence="5">
    <location>
        <begin position="237"/>
        <end position="260"/>
    </location>
</feature>
<evidence type="ECO:0000259" key="6">
    <source>
        <dbReference type="Pfam" id="PF01699"/>
    </source>
</evidence>
<evidence type="ECO:0000256" key="2">
    <source>
        <dbReference type="ARBA" id="ARBA00022692"/>
    </source>
</evidence>
<dbReference type="RefSeq" id="WP_090396542.1">
    <property type="nucleotide sequence ID" value="NZ_FNEN01000003.1"/>
</dbReference>
<feature type="transmembrane region" description="Helical" evidence="5">
    <location>
        <begin position="104"/>
        <end position="122"/>
    </location>
</feature>
<dbReference type="InterPro" id="IPR004837">
    <property type="entry name" value="NaCa_Exmemb"/>
</dbReference>
<keyword evidence="8" id="KW-1185">Reference proteome</keyword>
<organism evidence="7 8">
    <name type="scientific">Natribacillus halophilus</name>
    <dbReference type="NCBI Taxonomy" id="549003"/>
    <lineage>
        <taxon>Bacteria</taxon>
        <taxon>Bacillati</taxon>
        <taxon>Bacillota</taxon>
        <taxon>Bacilli</taxon>
        <taxon>Bacillales</taxon>
        <taxon>Bacillaceae</taxon>
        <taxon>Natribacillus</taxon>
    </lineage>
</organism>
<feature type="transmembrane region" description="Helical" evidence="5">
    <location>
        <begin position="298"/>
        <end position="319"/>
    </location>
</feature>
<name>A0A1G8LG13_9BACI</name>
<evidence type="ECO:0000313" key="7">
    <source>
        <dbReference type="EMBL" id="SDI54598.1"/>
    </source>
</evidence>
<feature type="transmembrane region" description="Helical" evidence="5">
    <location>
        <begin position="170"/>
        <end position="191"/>
    </location>
</feature>
<dbReference type="AlphaFoldDB" id="A0A1G8LG13"/>
<protein>
    <submittedName>
        <fullName evidence="7">Cation:H+ antiporter</fullName>
    </submittedName>
</protein>
<feature type="transmembrane region" description="Helical" evidence="5">
    <location>
        <begin position="67"/>
        <end position="89"/>
    </location>
</feature>
<dbReference type="InterPro" id="IPR004481">
    <property type="entry name" value="K/Na/Ca-exchanger"/>
</dbReference>
<dbReference type="Gene3D" id="1.20.1420.30">
    <property type="entry name" value="NCX, central ion-binding region"/>
    <property type="match status" value="1"/>
</dbReference>
<keyword evidence="3 5" id="KW-1133">Transmembrane helix</keyword>
<keyword evidence="2 5" id="KW-0812">Transmembrane</keyword>
<evidence type="ECO:0000256" key="4">
    <source>
        <dbReference type="ARBA" id="ARBA00023136"/>
    </source>
</evidence>
<sequence>MVFVVFIVAAIITFAAATKLSTYADALSRLSGLGSLLIGTFLLAVATALPEVTTTVTAVFLDNPDMAVGNILGSNHFNLLILAVFDIIYRKRKMLAHIYKQQRYTALFGVFMTLVIALAIFMRLDIPILTIGIDALIIVALYLLSLWIIQRTPVPEQEKNHSSQEEEYSLKHALMGFIIMAIIIFISGTALTLSGDQIALITGLGSSFVGSFLIAGSTSLPEVVTVLTAMRLNNENLAAASIYGSNLFNMLLLVVCDLIYRGPILQSISLSHAVTAIFLLINSSLVCYAMFARKNRRFYTWPSLVMILFYILTMVWLYYSS</sequence>
<dbReference type="EMBL" id="FNEN01000003">
    <property type="protein sequence ID" value="SDI54598.1"/>
    <property type="molecule type" value="Genomic_DNA"/>
</dbReference>
<dbReference type="PANTHER" id="PTHR10846">
    <property type="entry name" value="SODIUM/POTASSIUM/CALCIUM EXCHANGER"/>
    <property type="match status" value="1"/>
</dbReference>
<gene>
    <name evidence="7" type="ORF">SAMN04488123_10372</name>
</gene>
<feature type="transmembrane region" description="Helical" evidence="5">
    <location>
        <begin position="6"/>
        <end position="24"/>
    </location>
</feature>
<dbReference type="GO" id="GO:0005262">
    <property type="term" value="F:calcium channel activity"/>
    <property type="evidence" value="ECO:0007669"/>
    <property type="project" value="TreeGrafter"/>
</dbReference>
<evidence type="ECO:0000256" key="5">
    <source>
        <dbReference type="SAM" id="Phobius"/>
    </source>
</evidence>
<evidence type="ECO:0000256" key="1">
    <source>
        <dbReference type="ARBA" id="ARBA00004141"/>
    </source>
</evidence>
<feature type="domain" description="Sodium/calcium exchanger membrane region" evidence="6">
    <location>
        <begin position="173"/>
        <end position="318"/>
    </location>
</feature>
<dbReference type="Proteomes" id="UP000198853">
    <property type="component" value="Unassembled WGS sequence"/>
</dbReference>
<dbReference type="GO" id="GO:0005886">
    <property type="term" value="C:plasma membrane"/>
    <property type="evidence" value="ECO:0007669"/>
    <property type="project" value="TreeGrafter"/>
</dbReference>
<feature type="domain" description="Sodium/calcium exchanger membrane region" evidence="6">
    <location>
        <begin position="2"/>
        <end position="148"/>
    </location>
</feature>
<dbReference type="InterPro" id="IPR044880">
    <property type="entry name" value="NCX_ion-bd_dom_sf"/>
</dbReference>
<dbReference type="PANTHER" id="PTHR10846:SF8">
    <property type="entry name" value="INNER MEMBRANE PROTEIN YRBG"/>
    <property type="match status" value="1"/>
</dbReference>
<keyword evidence="4 5" id="KW-0472">Membrane</keyword>